<dbReference type="AlphaFoldDB" id="E6TTE1"/>
<keyword evidence="2" id="KW-0472">Membrane</keyword>
<protein>
    <submittedName>
        <fullName evidence="3">Uncharacterized protein</fullName>
    </submittedName>
</protein>
<keyword evidence="2" id="KW-0812">Transmembrane</keyword>
<feature type="transmembrane region" description="Helical" evidence="2">
    <location>
        <begin position="41"/>
        <end position="67"/>
    </location>
</feature>
<keyword evidence="2" id="KW-1133">Transmembrane helix</keyword>
<dbReference type="STRING" id="649639.Bcell_0192"/>
<dbReference type="KEGG" id="bco:Bcell_0192"/>
<name>E6TTE1_EVAC2</name>
<evidence type="ECO:0000256" key="1">
    <source>
        <dbReference type="SAM" id="MobiDB-lite"/>
    </source>
</evidence>
<evidence type="ECO:0000313" key="3">
    <source>
        <dbReference type="EMBL" id="ADU28481.1"/>
    </source>
</evidence>
<keyword evidence="4" id="KW-1185">Reference proteome</keyword>
<evidence type="ECO:0000313" key="4">
    <source>
        <dbReference type="Proteomes" id="UP000001401"/>
    </source>
</evidence>
<feature type="region of interest" description="Disordered" evidence="1">
    <location>
        <begin position="1"/>
        <end position="32"/>
    </location>
</feature>
<accession>E6TTE1</accession>
<organism evidence="3 4">
    <name type="scientific">Evansella cellulosilytica (strain ATCC 21833 / DSM 2522 / FERM P-1141 / JCM 9156 / N-4)</name>
    <name type="common">Bacillus cellulosilyticus</name>
    <dbReference type="NCBI Taxonomy" id="649639"/>
    <lineage>
        <taxon>Bacteria</taxon>
        <taxon>Bacillati</taxon>
        <taxon>Bacillota</taxon>
        <taxon>Bacilli</taxon>
        <taxon>Bacillales</taxon>
        <taxon>Bacillaceae</taxon>
        <taxon>Evansella</taxon>
    </lineage>
</organism>
<gene>
    <name evidence="3" type="ordered locus">Bcell_0192</name>
</gene>
<dbReference type="RefSeq" id="WP_013486822.1">
    <property type="nucleotide sequence ID" value="NC_014829.1"/>
</dbReference>
<reference evidence="3 4" key="1">
    <citation type="submission" date="2010-12" db="EMBL/GenBank/DDBJ databases">
        <title>Complete sequence of Bacillus cellulosilyticus DSM 2522.</title>
        <authorList>
            <consortium name="US DOE Joint Genome Institute"/>
            <person name="Lucas S."/>
            <person name="Copeland A."/>
            <person name="Lapidus A."/>
            <person name="Cheng J.-F."/>
            <person name="Bruce D."/>
            <person name="Goodwin L."/>
            <person name="Pitluck S."/>
            <person name="Chertkov O."/>
            <person name="Detter J.C."/>
            <person name="Han C."/>
            <person name="Tapia R."/>
            <person name="Land M."/>
            <person name="Hauser L."/>
            <person name="Jeffries C."/>
            <person name="Kyrpides N."/>
            <person name="Ivanova N."/>
            <person name="Mikhailova N."/>
            <person name="Brumm P."/>
            <person name="Mead D."/>
            <person name="Woyke T."/>
        </authorList>
    </citation>
    <scope>NUCLEOTIDE SEQUENCE [LARGE SCALE GENOMIC DNA]</scope>
    <source>
        <strain evidence="4">ATCC 21833 / DSM 2522 / FERM P-1141 / JCM 9156 / N-4</strain>
    </source>
</reference>
<feature type="compositionally biased region" description="Polar residues" evidence="1">
    <location>
        <begin position="12"/>
        <end position="26"/>
    </location>
</feature>
<proteinExistence type="predicted"/>
<dbReference type="Proteomes" id="UP000001401">
    <property type="component" value="Chromosome"/>
</dbReference>
<dbReference type="OrthoDB" id="2087515at2"/>
<dbReference type="eggNOG" id="ENOG5033EGW">
    <property type="taxonomic scope" value="Bacteria"/>
</dbReference>
<sequence length="72" mass="8369">MNIRIGDKNKIKNSSIGHQYRSSNESNESEGTKKFHEKHPILFSLFISIVAGVILLFSFWETFIIWIESLLK</sequence>
<evidence type="ECO:0000256" key="2">
    <source>
        <dbReference type="SAM" id="Phobius"/>
    </source>
</evidence>
<feature type="compositionally biased region" description="Basic and acidic residues" evidence="1">
    <location>
        <begin position="1"/>
        <end position="10"/>
    </location>
</feature>
<dbReference type="EMBL" id="CP002394">
    <property type="protein sequence ID" value="ADU28481.1"/>
    <property type="molecule type" value="Genomic_DNA"/>
</dbReference>
<dbReference type="HOGENOM" id="CLU_2788283_0_0_9"/>